<evidence type="ECO:0000256" key="1">
    <source>
        <dbReference type="SAM" id="Phobius"/>
    </source>
</evidence>
<keyword evidence="1" id="KW-1133">Transmembrane helix</keyword>
<evidence type="ECO:0000313" key="2">
    <source>
        <dbReference type="EMBL" id="KAK1430716.1"/>
    </source>
</evidence>
<protein>
    <submittedName>
        <fullName evidence="2">Uncharacterized protein</fullName>
    </submittedName>
</protein>
<feature type="transmembrane region" description="Helical" evidence="1">
    <location>
        <begin position="47"/>
        <end position="67"/>
    </location>
</feature>
<reference evidence="2" key="1">
    <citation type="journal article" date="2023" name="bioRxiv">
        <title>Improved chromosome-level genome assembly for marigold (Tagetes erecta).</title>
        <authorList>
            <person name="Jiang F."/>
            <person name="Yuan L."/>
            <person name="Wang S."/>
            <person name="Wang H."/>
            <person name="Xu D."/>
            <person name="Wang A."/>
            <person name="Fan W."/>
        </authorList>
    </citation>
    <scope>NUCLEOTIDE SEQUENCE</scope>
    <source>
        <strain evidence="2">WSJ</strain>
        <tissue evidence="2">Leaf</tissue>
    </source>
</reference>
<comment type="caution">
    <text evidence="2">The sequence shown here is derived from an EMBL/GenBank/DDBJ whole genome shotgun (WGS) entry which is preliminary data.</text>
</comment>
<sequence length="69" mass="7859">MINMLFFCYSLPVSFVLHFCYELIIGALLSIYGAYTSLLLTIKIVISNFHISSLRFFSVACCLFTTFSL</sequence>
<feature type="transmembrane region" description="Helical" evidence="1">
    <location>
        <begin position="15"/>
        <end position="35"/>
    </location>
</feature>
<gene>
    <name evidence="2" type="ORF">QVD17_13661</name>
</gene>
<organism evidence="2 3">
    <name type="scientific">Tagetes erecta</name>
    <name type="common">African marigold</name>
    <dbReference type="NCBI Taxonomy" id="13708"/>
    <lineage>
        <taxon>Eukaryota</taxon>
        <taxon>Viridiplantae</taxon>
        <taxon>Streptophyta</taxon>
        <taxon>Embryophyta</taxon>
        <taxon>Tracheophyta</taxon>
        <taxon>Spermatophyta</taxon>
        <taxon>Magnoliopsida</taxon>
        <taxon>eudicotyledons</taxon>
        <taxon>Gunneridae</taxon>
        <taxon>Pentapetalae</taxon>
        <taxon>asterids</taxon>
        <taxon>campanulids</taxon>
        <taxon>Asterales</taxon>
        <taxon>Asteraceae</taxon>
        <taxon>Asteroideae</taxon>
        <taxon>Heliantheae alliance</taxon>
        <taxon>Tageteae</taxon>
        <taxon>Tagetes</taxon>
    </lineage>
</organism>
<dbReference type="EMBL" id="JAUHHV010000003">
    <property type="protein sequence ID" value="KAK1430716.1"/>
    <property type="molecule type" value="Genomic_DNA"/>
</dbReference>
<name>A0AAD8L0Y0_TARER</name>
<keyword evidence="1" id="KW-0812">Transmembrane</keyword>
<evidence type="ECO:0000313" key="3">
    <source>
        <dbReference type="Proteomes" id="UP001229421"/>
    </source>
</evidence>
<dbReference type="Proteomes" id="UP001229421">
    <property type="component" value="Unassembled WGS sequence"/>
</dbReference>
<keyword evidence="3" id="KW-1185">Reference proteome</keyword>
<dbReference type="AlphaFoldDB" id="A0AAD8L0Y0"/>
<proteinExistence type="predicted"/>
<accession>A0AAD8L0Y0</accession>
<keyword evidence="1" id="KW-0472">Membrane</keyword>